<dbReference type="AlphaFoldDB" id="A0A8H8CP88"/>
<gene>
    <name evidence="2" type="ORF">JR316_003948</name>
</gene>
<dbReference type="EMBL" id="JAFIQS010000003">
    <property type="protein sequence ID" value="KAG5171859.1"/>
    <property type="molecule type" value="Genomic_DNA"/>
</dbReference>
<sequence>MKFNATFLWNRTIHTFLFVLVIAPVLIRSQSTSLYVPGIDPRPLSANVIGIGSDGRTTWALYKGQPDATDTSSYVDFIGTATLVQGPNDVYLTYANSRAQLTLGEECTFSGTPGAPTSPTLAICTIVAQGSTATQTEAVSYLPIQGGGVVGPPSSGSSISSPSAPGFTTGSSTMVKGTDGDASSGTDMVSDSSGAVTPPQSGALPSASSSGLPSSSNYKPDMSHWLVLVVLTVLHFLCVSL</sequence>
<feature type="compositionally biased region" description="Polar residues" evidence="1">
    <location>
        <begin position="168"/>
        <end position="200"/>
    </location>
</feature>
<feature type="compositionally biased region" description="Low complexity" evidence="1">
    <location>
        <begin position="151"/>
        <end position="166"/>
    </location>
</feature>
<feature type="region of interest" description="Disordered" evidence="1">
    <location>
        <begin position="151"/>
        <end position="215"/>
    </location>
</feature>
<protein>
    <submittedName>
        <fullName evidence="2">Uncharacterized protein</fullName>
    </submittedName>
</protein>
<evidence type="ECO:0000313" key="2">
    <source>
        <dbReference type="EMBL" id="KAG5171859.1"/>
    </source>
</evidence>
<comment type="caution">
    <text evidence="2">The sequence shown here is derived from an EMBL/GenBank/DDBJ whole genome shotgun (WGS) entry which is preliminary data.</text>
</comment>
<feature type="compositionally biased region" description="Low complexity" evidence="1">
    <location>
        <begin position="201"/>
        <end position="215"/>
    </location>
</feature>
<evidence type="ECO:0000256" key="1">
    <source>
        <dbReference type="SAM" id="MobiDB-lite"/>
    </source>
</evidence>
<accession>A0A8H8CP88</accession>
<proteinExistence type="predicted"/>
<reference evidence="2" key="1">
    <citation type="submission" date="2021-02" db="EMBL/GenBank/DDBJ databases">
        <title>Psilocybe cubensis genome.</title>
        <authorList>
            <person name="Mckernan K.J."/>
            <person name="Crawford S."/>
            <person name="Trippe A."/>
            <person name="Kane L.T."/>
            <person name="Mclaughlin S."/>
        </authorList>
    </citation>
    <scope>NUCLEOTIDE SEQUENCE [LARGE SCALE GENOMIC DNA]</scope>
    <source>
        <strain evidence="2">MGC-MH-2018</strain>
    </source>
</reference>
<name>A0A8H8CP88_PSICU</name>
<organism evidence="2">
    <name type="scientific">Psilocybe cubensis</name>
    <name type="common">Psychedelic mushroom</name>
    <name type="synonym">Stropharia cubensis</name>
    <dbReference type="NCBI Taxonomy" id="181762"/>
    <lineage>
        <taxon>Eukaryota</taxon>
        <taxon>Fungi</taxon>
        <taxon>Dikarya</taxon>
        <taxon>Basidiomycota</taxon>
        <taxon>Agaricomycotina</taxon>
        <taxon>Agaricomycetes</taxon>
        <taxon>Agaricomycetidae</taxon>
        <taxon>Agaricales</taxon>
        <taxon>Agaricineae</taxon>
        <taxon>Strophariaceae</taxon>
        <taxon>Psilocybe</taxon>
    </lineage>
</organism>